<dbReference type="InterPro" id="IPR029024">
    <property type="entry name" value="TerB-like"/>
</dbReference>
<evidence type="ECO:0000313" key="3">
    <source>
        <dbReference type="Proteomes" id="UP000318995"/>
    </source>
</evidence>
<name>A0A5C5VQA2_9BACT</name>
<organism evidence="2 3">
    <name type="scientific">Botrimarina hoheduenensis</name>
    <dbReference type="NCBI Taxonomy" id="2528000"/>
    <lineage>
        <taxon>Bacteria</taxon>
        <taxon>Pseudomonadati</taxon>
        <taxon>Planctomycetota</taxon>
        <taxon>Planctomycetia</taxon>
        <taxon>Pirellulales</taxon>
        <taxon>Lacipirellulaceae</taxon>
        <taxon>Botrimarina</taxon>
    </lineage>
</organism>
<keyword evidence="3" id="KW-1185">Reference proteome</keyword>
<comment type="caution">
    <text evidence="2">The sequence shown here is derived from an EMBL/GenBank/DDBJ whole genome shotgun (WGS) entry which is preliminary data.</text>
</comment>
<sequence length="220" mass="23988">MDAIQLLGTLLGGQQVVSPSGQRVLRNNHPAFRTAPAPAPRAAGGLSGVLGGAATQYGTRQRRAPVAQPRAGHAHPDHAHQGHGGFNAGHCDDDFGGFGYQDAHERALLLIRAMIYAARADGRIDDCEEAEITRRFGPHLSSQEVRFVHGEIRRPITPCDFAREIPRGLEEEVYAASLIAIDVDNNAEARYLHDLAHELGLSHQDCNRLHRHFGEPPLFP</sequence>
<dbReference type="Proteomes" id="UP000318995">
    <property type="component" value="Unassembled WGS sequence"/>
</dbReference>
<accession>A0A5C5VQA2</accession>
<feature type="region of interest" description="Disordered" evidence="1">
    <location>
        <begin position="31"/>
        <end position="52"/>
    </location>
</feature>
<dbReference type="EMBL" id="SJPH01000010">
    <property type="protein sequence ID" value="TWT40818.1"/>
    <property type="molecule type" value="Genomic_DNA"/>
</dbReference>
<dbReference type="InterPro" id="IPR007486">
    <property type="entry name" value="YebE"/>
</dbReference>
<protein>
    <submittedName>
        <fullName evidence="2">Inner membrane protein YebE</fullName>
    </submittedName>
</protein>
<dbReference type="AlphaFoldDB" id="A0A5C5VQA2"/>
<dbReference type="SUPFAM" id="SSF158682">
    <property type="entry name" value="TerB-like"/>
    <property type="match status" value="1"/>
</dbReference>
<evidence type="ECO:0000256" key="1">
    <source>
        <dbReference type="SAM" id="MobiDB-lite"/>
    </source>
</evidence>
<dbReference type="OrthoDB" id="7866618at2"/>
<evidence type="ECO:0000313" key="2">
    <source>
        <dbReference type="EMBL" id="TWT40818.1"/>
    </source>
</evidence>
<dbReference type="Pfam" id="PF04391">
    <property type="entry name" value="DUF533"/>
    <property type="match status" value="1"/>
</dbReference>
<feature type="compositionally biased region" description="Low complexity" evidence="1">
    <location>
        <begin position="31"/>
        <end position="44"/>
    </location>
</feature>
<proteinExistence type="predicted"/>
<dbReference type="CDD" id="cd07178">
    <property type="entry name" value="terB_like_YebE"/>
    <property type="match status" value="1"/>
</dbReference>
<dbReference type="RefSeq" id="WP_146575425.1">
    <property type="nucleotide sequence ID" value="NZ_SJPH01000010.1"/>
</dbReference>
<gene>
    <name evidence="2" type="primary">yebE</name>
    <name evidence="2" type="ORF">Pla111_32360</name>
</gene>
<reference evidence="2 3" key="1">
    <citation type="submission" date="2019-02" db="EMBL/GenBank/DDBJ databases">
        <title>Deep-cultivation of Planctomycetes and their phenomic and genomic characterization uncovers novel biology.</title>
        <authorList>
            <person name="Wiegand S."/>
            <person name="Jogler M."/>
            <person name="Boedeker C."/>
            <person name="Pinto D."/>
            <person name="Vollmers J."/>
            <person name="Rivas-Marin E."/>
            <person name="Kohn T."/>
            <person name="Peeters S.H."/>
            <person name="Heuer A."/>
            <person name="Rast P."/>
            <person name="Oberbeckmann S."/>
            <person name="Bunk B."/>
            <person name="Jeske O."/>
            <person name="Meyerdierks A."/>
            <person name="Storesund J.E."/>
            <person name="Kallscheuer N."/>
            <person name="Luecker S."/>
            <person name="Lage O.M."/>
            <person name="Pohl T."/>
            <person name="Merkel B.J."/>
            <person name="Hornburger P."/>
            <person name="Mueller R.-W."/>
            <person name="Bruemmer F."/>
            <person name="Labrenz M."/>
            <person name="Spormann A.M."/>
            <person name="Op Den Camp H."/>
            <person name="Overmann J."/>
            <person name="Amann R."/>
            <person name="Jetten M.S.M."/>
            <person name="Mascher T."/>
            <person name="Medema M.H."/>
            <person name="Devos D.P."/>
            <person name="Kaster A.-K."/>
            <person name="Ovreas L."/>
            <person name="Rohde M."/>
            <person name="Galperin M.Y."/>
            <person name="Jogler C."/>
        </authorList>
    </citation>
    <scope>NUCLEOTIDE SEQUENCE [LARGE SCALE GENOMIC DNA]</scope>
    <source>
        <strain evidence="2 3">Pla111</strain>
    </source>
</reference>